<dbReference type="SUPFAM" id="SSF52425">
    <property type="entry name" value="Cryptochrome/photolyase, N-terminal domain"/>
    <property type="match status" value="1"/>
</dbReference>
<evidence type="ECO:0000256" key="4">
    <source>
        <dbReference type="ARBA" id="ARBA00021159"/>
    </source>
</evidence>
<dbReference type="PRINTS" id="PR00147">
    <property type="entry name" value="DNAPHOTLYASE"/>
</dbReference>
<accession>A0A8J2RB82</accession>
<keyword evidence="13" id="KW-0090">Biological rhythms</keyword>
<dbReference type="GO" id="GO:0048471">
    <property type="term" value="C:perinuclear region of cytoplasm"/>
    <property type="evidence" value="ECO:0007669"/>
    <property type="project" value="UniProtKB-SubCell"/>
</dbReference>
<comment type="cofactor">
    <cofactor evidence="17">
        <name>FAD</name>
        <dbReference type="ChEBI" id="CHEBI:57692"/>
    </cofactor>
    <text evidence="17">Binds 1 FAD per subunit.</text>
</comment>
<evidence type="ECO:0000256" key="10">
    <source>
        <dbReference type="ARBA" id="ARBA00022827"/>
    </source>
</evidence>
<evidence type="ECO:0000256" key="7">
    <source>
        <dbReference type="ARBA" id="ARBA00022543"/>
    </source>
</evidence>
<dbReference type="Gene3D" id="1.10.579.10">
    <property type="entry name" value="DNA Cyclobutane Dipyrimidine Photolyase, subunit A, domain 3"/>
    <property type="match status" value="1"/>
</dbReference>
<dbReference type="GO" id="GO:0003677">
    <property type="term" value="F:DNA binding"/>
    <property type="evidence" value="ECO:0007669"/>
    <property type="project" value="TreeGrafter"/>
</dbReference>
<feature type="binding site" evidence="17">
    <location>
        <begin position="309"/>
        <end position="316"/>
    </location>
    <ligand>
        <name>FAD</name>
        <dbReference type="ChEBI" id="CHEBI:57692"/>
    </ligand>
</feature>
<feature type="domain" description="Photolyase/cryptochrome alpha/beta" evidence="19">
    <location>
        <begin position="15"/>
        <end position="145"/>
    </location>
</feature>
<dbReference type="GO" id="GO:0071949">
    <property type="term" value="F:FAD binding"/>
    <property type="evidence" value="ECO:0007669"/>
    <property type="project" value="TreeGrafter"/>
</dbReference>
<dbReference type="SUPFAM" id="SSF48173">
    <property type="entry name" value="Cryptochrome/photolyase FAD-binding domain"/>
    <property type="match status" value="1"/>
</dbReference>
<keyword evidence="8 17" id="KW-0285">Flavoprotein</keyword>
<keyword evidence="11" id="KW-0157">Chromophore</keyword>
<evidence type="ECO:0000256" key="15">
    <source>
        <dbReference type="ARBA" id="ARBA00023170"/>
    </source>
</evidence>
<evidence type="ECO:0000256" key="12">
    <source>
        <dbReference type="ARBA" id="ARBA00023015"/>
    </source>
</evidence>
<dbReference type="InterPro" id="IPR002081">
    <property type="entry name" value="Cryptochrome/DNA_photolyase_1"/>
</dbReference>
<keyword evidence="14" id="KW-0804">Transcription</keyword>
<keyword evidence="10 17" id="KW-0274">FAD</keyword>
<feature type="site" description="Electron transfer via tryptophanyl radical" evidence="18">
    <location>
        <position position="395"/>
    </location>
</feature>
<dbReference type="GO" id="GO:0045892">
    <property type="term" value="P:negative regulation of DNA-templated transcription"/>
    <property type="evidence" value="ECO:0007669"/>
    <property type="project" value="TreeGrafter"/>
</dbReference>
<dbReference type="InterPro" id="IPR036134">
    <property type="entry name" value="Crypto/Photolyase_FAD-like_sf"/>
</dbReference>
<evidence type="ECO:0000256" key="3">
    <source>
        <dbReference type="ARBA" id="ARBA00005862"/>
    </source>
</evidence>
<dbReference type="Gene3D" id="3.40.50.620">
    <property type="entry name" value="HUPs"/>
    <property type="match status" value="1"/>
</dbReference>
<feature type="site" description="Electron transfer via tryptophanyl radical" evidence="18">
    <location>
        <position position="340"/>
    </location>
</feature>
<evidence type="ECO:0000256" key="16">
    <source>
        <dbReference type="ARBA" id="ARBA00023242"/>
    </source>
</evidence>
<dbReference type="Proteomes" id="UP000789524">
    <property type="component" value="Unassembled WGS sequence"/>
</dbReference>
<feature type="binding site" evidence="17">
    <location>
        <position position="254"/>
    </location>
    <ligand>
        <name>FAD</name>
        <dbReference type="ChEBI" id="CHEBI:57692"/>
    </ligand>
</feature>
<reference evidence="20" key="1">
    <citation type="submission" date="2021-09" db="EMBL/GenBank/DDBJ databases">
        <authorList>
            <person name="Martin H S."/>
        </authorList>
    </citation>
    <scope>NUCLEOTIDE SEQUENCE</scope>
</reference>
<dbReference type="InterPro" id="IPR014729">
    <property type="entry name" value="Rossmann-like_a/b/a_fold"/>
</dbReference>
<evidence type="ECO:0000256" key="9">
    <source>
        <dbReference type="ARBA" id="ARBA00022741"/>
    </source>
</evidence>
<evidence type="ECO:0000256" key="14">
    <source>
        <dbReference type="ARBA" id="ARBA00023163"/>
    </source>
</evidence>
<gene>
    <name evidence="20" type="ORF">DCHRY22_LOCUS15414</name>
</gene>
<dbReference type="InterPro" id="IPR005101">
    <property type="entry name" value="Cryptochr/Photolyase_FAD-bd"/>
</dbReference>
<comment type="subcellular location">
    <subcellularLocation>
        <location evidence="2">Cytoplasm</location>
        <location evidence="2">Perinuclear region</location>
    </subcellularLocation>
    <subcellularLocation>
        <location evidence="1">Nucleus</location>
    </subcellularLocation>
</comment>
<dbReference type="GO" id="GO:0032922">
    <property type="term" value="P:circadian regulation of gene expression"/>
    <property type="evidence" value="ECO:0007669"/>
    <property type="project" value="TreeGrafter"/>
</dbReference>
<organism evidence="20 21">
    <name type="scientific">Danaus chrysippus</name>
    <name type="common">African queen</name>
    <dbReference type="NCBI Taxonomy" id="151541"/>
    <lineage>
        <taxon>Eukaryota</taxon>
        <taxon>Metazoa</taxon>
        <taxon>Ecdysozoa</taxon>
        <taxon>Arthropoda</taxon>
        <taxon>Hexapoda</taxon>
        <taxon>Insecta</taxon>
        <taxon>Pterygota</taxon>
        <taxon>Neoptera</taxon>
        <taxon>Endopterygota</taxon>
        <taxon>Lepidoptera</taxon>
        <taxon>Glossata</taxon>
        <taxon>Ditrysia</taxon>
        <taxon>Papilionoidea</taxon>
        <taxon>Nymphalidae</taxon>
        <taxon>Danainae</taxon>
        <taxon>Danaini</taxon>
        <taxon>Danaina</taxon>
        <taxon>Danaus</taxon>
        <taxon>Anosia</taxon>
    </lineage>
</organism>
<dbReference type="AlphaFoldDB" id="A0A8J2RB82"/>
<proteinExistence type="inferred from homology"/>
<name>A0A8J2RB82_9NEOP</name>
<dbReference type="GO" id="GO:0005634">
    <property type="term" value="C:nucleus"/>
    <property type="evidence" value="ECO:0007669"/>
    <property type="project" value="UniProtKB-SubCell"/>
</dbReference>
<dbReference type="PROSITE" id="PS51645">
    <property type="entry name" value="PHR_CRY_ALPHA_BETA"/>
    <property type="match status" value="1"/>
</dbReference>
<dbReference type="OrthoDB" id="435881at2759"/>
<dbReference type="InterPro" id="IPR036155">
    <property type="entry name" value="Crypto/Photolyase_N_sf"/>
</dbReference>
<dbReference type="GO" id="GO:0009881">
    <property type="term" value="F:photoreceptor activity"/>
    <property type="evidence" value="ECO:0007669"/>
    <property type="project" value="UniProtKB-KW"/>
</dbReference>
<keyword evidence="7" id="KW-0716">Sensory transduction</keyword>
<dbReference type="Pfam" id="PF03441">
    <property type="entry name" value="FAD_binding_7"/>
    <property type="match status" value="1"/>
</dbReference>
<dbReference type="PANTHER" id="PTHR11455:SF17">
    <property type="entry name" value="CRYPTOCHROME-1"/>
    <property type="match status" value="1"/>
</dbReference>
<keyword evidence="5" id="KW-0963">Cytoplasm</keyword>
<comment type="similarity">
    <text evidence="3">Belongs to the DNA photolyase class-1 family.</text>
</comment>
<keyword evidence="15" id="KW-0675">Receptor</keyword>
<dbReference type="InterPro" id="IPR006050">
    <property type="entry name" value="DNA_photolyase_N"/>
</dbReference>
<evidence type="ECO:0000256" key="8">
    <source>
        <dbReference type="ARBA" id="ARBA00022630"/>
    </source>
</evidence>
<dbReference type="PANTHER" id="PTHR11455">
    <property type="entry name" value="CRYPTOCHROME"/>
    <property type="match status" value="1"/>
</dbReference>
<keyword evidence="12" id="KW-0805">Transcription regulation</keyword>
<evidence type="ECO:0000256" key="2">
    <source>
        <dbReference type="ARBA" id="ARBA00004556"/>
    </source>
</evidence>
<evidence type="ECO:0000259" key="19">
    <source>
        <dbReference type="PROSITE" id="PS51645"/>
    </source>
</evidence>
<keyword evidence="6" id="KW-0678">Repressor</keyword>
<keyword evidence="9" id="KW-0547">Nucleotide-binding</keyword>
<feature type="site" description="Electron transfer via tryptophanyl radical" evidence="18">
    <location>
        <position position="418"/>
    </location>
</feature>
<keyword evidence="16" id="KW-0539">Nucleus</keyword>
<protein>
    <recommendedName>
        <fullName evidence="4">Cryptochrome-1</fullName>
    </recommendedName>
</protein>
<dbReference type="Gene3D" id="1.25.40.80">
    <property type="match status" value="1"/>
</dbReference>
<dbReference type="GO" id="GO:0043153">
    <property type="term" value="P:entrainment of circadian clock by photoperiod"/>
    <property type="evidence" value="ECO:0007669"/>
    <property type="project" value="TreeGrafter"/>
</dbReference>
<sequence length="546" mass="62684">MSYNILVISSTSMLGGNVIWFRHGLRLHDNPSLHSALEDPSAPFFPIFIFDGETAGTKMVGYNRMRYLLEALNDLDQQFRKYGGKLLMIKGRPDLIFRRLWEEFGIRTLCFEQDCEPIWRPRDASVRALCRDIGVSCREHVAHTLWNPDTVIKANGGIPPLTYQMFLHTVEIIGNPPRPVDDVDLNGVNFGSLPESFYREFTVFDKAPKPEDLGVFLENEDIRMIRWVGGETAALKQMQERLAVEYETFCRGSYLPTHGNPDLLGPPISLSPALRFGCLSVRRFYWSLQDLFQQVHQGRLASTQFITGQLIWREYFYTMSVNNPNYAQMSGNPICLDIPWKEPENDELQRWKEGRTGFPFVDAAMRQLRTEGWLHHVVRNTVASFLTRGTLWLSWEHGLQHFLKYLLDADWSVCAGNWMWVSSSAFEALLDSGECACPVRLGRRLEPSGHYVRRYVPELARMPGEYIYEPWRAPIEVQEAAGCIIGRDYPAPVVDHTAAAARNRANMQELRRLLEKAPPHCCPSSEDEVRQFMWLGDDSQPELTTT</sequence>
<evidence type="ECO:0000256" key="13">
    <source>
        <dbReference type="ARBA" id="ARBA00023108"/>
    </source>
</evidence>
<evidence type="ECO:0000256" key="17">
    <source>
        <dbReference type="PIRSR" id="PIRSR602081-1"/>
    </source>
</evidence>
<dbReference type="Pfam" id="PF00875">
    <property type="entry name" value="DNA_photolyase"/>
    <property type="match status" value="1"/>
</dbReference>
<comment type="caution">
    <text evidence="20">The sequence shown here is derived from an EMBL/GenBank/DDBJ whole genome shotgun (WGS) entry which is preliminary data.</text>
</comment>
<evidence type="ECO:0000256" key="5">
    <source>
        <dbReference type="ARBA" id="ARBA00022490"/>
    </source>
</evidence>
<keyword evidence="21" id="KW-1185">Reference proteome</keyword>
<evidence type="ECO:0000256" key="18">
    <source>
        <dbReference type="PIRSR" id="PIRSR602081-2"/>
    </source>
</evidence>
<evidence type="ECO:0000313" key="20">
    <source>
        <dbReference type="EMBL" id="CAG9584912.1"/>
    </source>
</evidence>
<evidence type="ECO:0000256" key="1">
    <source>
        <dbReference type="ARBA" id="ARBA00004123"/>
    </source>
</evidence>
<keyword evidence="7" id="KW-0600">Photoreceptor protein</keyword>
<dbReference type="EMBL" id="CAKASE010000082">
    <property type="protein sequence ID" value="CAG9584912.1"/>
    <property type="molecule type" value="Genomic_DNA"/>
</dbReference>
<feature type="binding site" evidence="17">
    <location>
        <begin position="408"/>
        <end position="410"/>
    </location>
    <ligand>
        <name>FAD</name>
        <dbReference type="ChEBI" id="CHEBI:57692"/>
    </ligand>
</feature>
<evidence type="ECO:0000256" key="11">
    <source>
        <dbReference type="ARBA" id="ARBA00022991"/>
    </source>
</evidence>
<evidence type="ECO:0000256" key="6">
    <source>
        <dbReference type="ARBA" id="ARBA00022491"/>
    </source>
</evidence>
<evidence type="ECO:0000313" key="21">
    <source>
        <dbReference type="Proteomes" id="UP000789524"/>
    </source>
</evidence>